<feature type="non-terminal residue" evidence="2">
    <location>
        <position position="1"/>
    </location>
</feature>
<sequence length="52" mass="6063">DLLRNISSSVQRLTAPVQDWYMSETLQTDRPQLVHNQEDKTTPGLPKLSYYK</sequence>
<dbReference type="AlphaFoldDB" id="A0A0B7A5K7"/>
<accession>A0A0B7A5K7</accession>
<feature type="region of interest" description="Disordered" evidence="1">
    <location>
        <begin position="27"/>
        <end position="52"/>
    </location>
</feature>
<reference evidence="2" key="1">
    <citation type="submission" date="2014-12" db="EMBL/GenBank/DDBJ databases">
        <title>Insight into the proteome of Arion vulgaris.</title>
        <authorList>
            <person name="Aradska J."/>
            <person name="Bulat T."/>
            <person name="Smidak R."/>
            <person name="Sarate P."/>
            <person name="Gangsoo J."/>
            <person name="Sialana F."/>
            <person name="Bilban M."/>
            <person name="Lubec G."/>
        </authorList>
    </citation>
    <scope>NUCLEOTIDE SEQUENCE</scope>
    <source>
        <tissue evidence="2">Skin</tissue>
    </source>
</reference>
<evidence type="ECO:0000313" key="2">
    <source>
        <dbReference type="EMBL" id="CEK75265.1"/>
    </source>
</evidence>
<protein>
    <submittedName>
        <fullName evidence="2">Uncharacterized protein</fullName>
    </submittedName>
</protein>
<gene>
    <name evidence="2" type="primary">ORF94711</name>
</gene>
<organism evidence="2">
    <name type="scientific">Arion vulgaris</name>
    <dbReference type="NCBI Taxonomy" id="1028688"/>
    <lineage>
        <taxon>Eukaryota</taxon>
        <taxon>Metazoa</taxon>
        <taxon>Spiralia</taxon>
        <taxon>Lophotrochozoa</taxon>
        <taxon>Mollusca</taxon>
        <taxon>Gastropoda</taxon>
        <taxon>Heterobranchia</taxon>
        <taxon>Euthyneura</taxon>
        <taxon>Panpulmonata</taxon>
        <taxon>Eupulmonata</taxon>
        <taxon>Stylommatophora</taxon>
        <taxon>Helicina</taxon>
        <taxon>Arionoidea</taxon>
        <taxon>Arionidae</taxon>
        <taxon>Arion</taxon>
    </lineage>
</organism>
<name>A0A0B7A5K7_9EUPU</name>
<dbReference type="EMBL" id="HACG01028400">
    <property type="protein sequence ID" value="CEK75265.1"/>
    <property type="molecule type" value="Transcribed_RNA"/>
</dbReference>
<evidence type="ECO:0000256" key="1">
    <source>
        <dbReference type="SAM" id="MobiDB-lite"/>
    </source>
</evidence>
<proteinExistence type="predicted"/>